<protein>
    <submittedName>
        <fullName evidence="1">Uncharacterized protein</fullName>
    </submittedName>
</protein>
<name>A0A7X8SK83_9BACT</name>
<sequence length="198" mass="22713">MDLDLLSFYDDFTLGVAAYQRVSSKKFKIIYINNAGATLDNIGQNHLGRFIDDIFPELNGFGLIDQLEEVYLSAEELVLPFTPYQSPLNKEYIYRANKIKKMGEDIIVNIYNDESETYSYINEMKQNKSKLDDALHLVSHNIRGDVSTSLGMMELIKLGIVGEEQLENSLDMVKKKIENIDYNIHDLVRLLYKKSNSA</sequence>
<evidence type="ECO:0000313" key="1">
    <source>
        <dbReference type="EMBL" id="NLR91766.1"/>
    </source>
</evidence>
<dbReference type="Proteomes" id="UP000585050">
    <property type="component" value="Unassembled WGS sequence"/>
</dbReference>
<keyword evidence="2" id="KW-1185">Reference proteome</keyword>
<comment type="caution">
    <text evidence="1">The sequence shown here is derived from an EMBL/GenBank/DDBJ whole genome shotgun (WGS) entry which is preliminary data.</text>
</comment>
<reference evidence="1 2" key="1">
    <citation type="submission" date="2020-04" db="EMBL/GenBank/DDBJ databases">
        <title>Flammeovirga sp. SR4, a novel species isolated from seawater.</title>
        <authorList>
            <person name="Wang X."/>
        </authorList>
    </citation>
    <scope>NUCLEOTIDE SEQUENCE [LARGE SCALE GENOMIC DNA]</scope>
    <source>
        <strain evidence="1 2">SR4</strain>
    </source>
</reference>
<organism evidence="1 2">
    <name type="scientific">Flammeovirga agarivorans</name>
    <dbReference type="NCBI Taxonomy" id="2726742"/>
    <lineage>
        <taxon>Bacteria</taxon>
        <taxon>Pseudomonadati</taxon>
        <taxon>Bacteroidota</taxon>
        <taxon>Cytophagia</taxon>
        <taxon>Cytophagales</taxon>
        <taxon>Flammeovirgaceae</taxon>
        <taxon>Flammeovirga</taxon>
    </lineage>
</organism>
<dbReference type="AlphaFoldDB" id="A0A7X8SK83"/>
<dbReference type="EMBL" id="JABAIL010000003">
    <property type="protein sequence ID" value="NLR91766.1"/>
    <property type="molecule type" value="Genomic_DNA"/>
</dbReference>
<gene>
    <name evidence="1" type="ORF">HGP29_11140</name>
</gene>
<evidence type="ECO:0000313" key="2">
    <source>
        <dbReference type="Proteomes" id="UP000585050"/>
    </source>
</evidence>
<accession>A0A7X8SK83</accession>
<proteinExistence type="predicted"/>
<dbReference type="RefSeq" id="WP_168882480.1">
    <property type="nucleotide sequence ID" value="NZ_JABAIL010000003.1"/>
</dbReference>